<sequence length="198" mass="22636">MTFTRGSAFVRLALARAANFTTNRSSERSSSYSPRKSSHFGRSSTSRVIALSRRTTWIYRSIIVSKIARAATTNTAAKKERSQSFVSTNTERSPKAFLAYTICVRSYRSSRKTRDDPNRATVYDYALRADKRYKSRIELDHTSSTGRFAERRPTFQLNGRGESRAYVGTAERAYIASFYGSTFQLSNPIQPDRRRFIF</sequence>
<dbReference type="AlphaFoldDB" id="A0ABD2XKY0"/>
<reference evidence="2 3" key="1">
    <citation type="journal article" date="2024" name="bioRxiv">
        <title>A reference genome for Trichogramma kaykai: A tiny desert-dwelling parasitoid wasp with competing sex-ratio distorters.</title>
        <authorList>
            <person name="Culotta J."/>
            <person name="Lindsey A.R."/>
        </authorList>
    </citation>
    <scope>NUCLEOTIDE SEQUENCE [LARGE SCALE GENOMIC DNA]</scope>
    <source>
        <strain evidence="2 3">KSX58</strain>
    </source>
</reference>
<comment type="caution">
    <text evidence="2">The sequence shown here is derived from an EMBL/GenBank/DDBJ whole genome shotgun (WGS) entry which is preliminary data.</text>
</comment>
<dbReference type="EMBL" id="JBJJXI010000019">
    <property type="protein sequence ID" value="KAL3405952.1"/>
    <property type="molecule type" value="Genomic_DNA"/>
</dbReference>
<evidence type="ECO:0000313" key="2">
    <source>
        <dbReference type="EMBL" id="KAL3405952.1"/>
    </source>
</evidence>
<dbReference type="Proteomes" id="UP001627154">
    <property type="component" value="Unassembled WGS sequence"/>
</dbReference>
<proteinExistence type="predicted"/>
<name>A0ABD2XKY0_9HYME</name>
<organism evidence="2 3">
    <name type="scientific">Trichogramma kaykai</name>
    <dbReference type="NCBI Taxonomy" id="54128"/>
    <lineage>
        <taxon>Eukaryota</taxon>
        <taxon>Metazoa</taxon>
        <taxon>Ecdysozoa</taxon>
        <taxon>Arthropoda</taxon>
        <taxon>Hexapoda</taxon>
        <taxon>Insecta</taxon>
        <taxon>Pterygota</taxon>
        <taxon>Neoptera</taxon>
        <taxon>Endopterygota</taxon>
        <taxon>Hymenoptera</taxon>
        <taxon>Apocrita</taxon>
        <taxon>Proctotrupomorpha</taxon>
        <taxon>Chalcidoidea</taxon>
        <taxon>Trichogrammatidae</taxon>
        <taxon>Trichogramma</taxon>
    </lineage>
</organism>
<accession>A0ABD2XKY0</accession>
<evidence type="ECO:0000256" key="1">
    <source>
        <dbReference type="SAM" id="MobiDB-lite"/>
    </source>
</evidence>
<keyword evidence="3" id="KW-1185">Reference proteome</keyword>
<feature type="region of interest" description="Disordered" evidence="1">
    <location>
        <begin position="24"/>
        <end position="45"/>
    </location>
</feature>
<gene>
    <name evidence="2" type="ORF">TKK_001366</name>
</gene>
<protein>
    <submittedName>
        <fullName evidence="2">Uncharacterized protein</fullName>
    </submittedName>
</protein>
<evidence type="ECO:0000313" key="3">
    <source>
        <dbReference type="Proteomes" id="UP001627154"/>
    </source>
</evidence>